<evidence type="ECO:0000256" key="7">
    <source>
        <dbReference type="SAM" id="Phobius"/>
    </source>
</evidence>
<dbReference type="EMBL" id="JANBQB010000422">
    <property type="protein sequence ID" value="KAJ1976533.1"/>
    <property type="molecule type" value="Genomic_DNA"/>
</dbReference>
<feature type="transmembrane region" description="Helical" evidence="7">
    <location>
        <begin position="316"/>
        <end position="337"/>
    </location>
</feature>
<dbReference type="Proteomes" id="UP001151582">
    <property type="component" value="Unassembled WGS sequence"/>
</dbReference>
<dbReference type="GO" id="GO:0030258">
    <property type="term" value="P:lipid modification"/>
    <property type="evidence" value="ECO:0007669"/>
    <property type="project" value="TreeGrafter"/>
</dbReference>
<dbReference type="GO" id="GO:0047184">
    <property type="term" value="F:1-acylglycerophosphocholine O-acyltransferase activity"/>
    <property type="evidence" value="ECO:0007669"/>
    <property type="project" value="TreeGrafter"/>
</dbReference>
<reference evidence="8" key="1">
    <citation type="submission" date="2022-07" db="EMBL/GenBank/DDBJ databases">
        <title>Phylogenomic reconstructions and comparative analyses of Kickxellomycotina fungi.</title>
        <authorList>
            <person name="Reynolds N.K."/>
            <person name="Stajich J.E."/>
            <person name="Barry K."/>
            <person name="Grigoriev I.V."/>
            <person name="Crous P."/>
            <person name="Smith M.E."/>
        </authorList>
    </citation>
    <scope>NUCLEOTIDE SEQUENCE</scope>
    <source>
        <strain evidence="8">RSA 567</strain>
    </source>
</reference>
<evidence type="ECO:0000256" key="3">
    <source>
        <dbReference type="ARBA" id="ARBA00022692"/>
    </source>
</evidence>
<dbReference type="GO" id="GO:0003841">
    <property type="term" value="F:1-acylglycerol-3-phosphate O-acyltransferase activity"/>
    <property type="evidence" value="ECO:0007669"/>
    <property type="project" value="TreeGrafter"/>
</dbReference>
<organism evidence="8 9">
    <name type="scientific">Dimargaris verticillata</name>
    <dbReference type="NCBI Taxonomy" id="2761393"/>
    <lineage>
        <taxon>Eukaryota</taxon>
        <taxon>Fungi</taxon>
        <taxon>Fungi incertae sedis</taxon>
        <taxon>Zoopagomycota</taxon>
        <taxon>Kickxellomycotina</taxon>
        <taxon>Dimargaritomycetes</taxon>
        <taxon>Dimargaritales</taxon>
        <taxon>Dimargaritaceae</taxon>
        <taxon>Dimargaris</taxon>
    </lineage>
</organism>
<keyword evidence="9" id="KW-1185">Reference proteome</keyword>
<dbReference type="GO" id="GO:0016020">
    <property type="term" value="C:membrane"/>
    <property type="evidence" value="ECO:0007669"/>
    <property type="project" value="UniProtKB-SubCell"/>
</dbReference>
<dbReference type="GO" id="GO:0005783">
    <property type="term" value="C:endoplasmic reticulum"/>
    <property type="evidence" value="ECO:0007669"/>
    <property type="project" value="TreeGrafter"/>
</dbReference>
<gene>
    <name evidence="8" type="primary">ale1</name>
    <name evidence="8" type="ORF">H4R34_003943</name>
</gene>
<evidence type="ECO:0000256" key="2">
    <source>
        <dbReference type="ARBA" id="ARBA00022679"/>
    </source>
</evidence>
<dbReference type="AlphaFoldDB" id="A0A9W8AZS2"/>
<keyword evidence="2" id="KW-0808">Transferase</keyword>
<accession>A0A9W8AZS2</accession>
<evidence type="ECO:0000313" key="8">
    <source>
        <dbReference type="EMBL" id="KAJ1976533.1"/>
    </source>
</evidence>
<sequence>MDGRRLRCDVGKHLSAREKSKALVTLPSLLEYLGYVFFFAGFFVGPAFEFSDYRTFVTTAAPPGTTRQTKAAAHPVKVPPESARVGYQRLAISLVPILGVVLLAPHFPIDYMLSAEYGALSWAHRVGYLLLACHCTRLPYYGAWIMADGACVVAGLGFSGYDPMTGAPRWDRMTNVHPWQFETGQNLRALSEAWNVGTNVWLKNYIYLRVARGKKPGIPTTLITFMVSAIWHGFFPGYYLAFITLALLSSLARILRRVVRPIFVNTGATQVTATPLKQLYDLLSWLVTQLALNYAITPFVVLQLDRSLRIWQTNAYFGHIGLAGLYLFFALGGTQLLKARHTT</sequence>
<dbReference type="PANTHER" id="PTHR13906">
    <property type="entry name" value="PORCUPINE"/>
    <property type="match status" value="1"/>
</dbReference>
<dbReference type="InterPro" id="IPR004299">
    <property type="entry name" value="MBOAT_fam"/>
</dbReference>
<keyword evidence="5 7" id="KW-0472">Membrane</keyword>
<dbReference type="Pfam" id="PF03062">
    <property type="entry name" value="MBOAT"/>
    <property type="match status" value="1"/>
</dbReference>
<feature type="transmembrane region" description="Helical" evidence="7">
    <location>
        <begin position="282"/>
        <end position="304"/>
    </location>
</feature>
<evidence type="ECO:0000256" key="5">
    <source>
        <dbReference type="ARBA" id="ARBA00023136"/>
    </source>
</evidence>
<dbReference type="OrthoDB" id="286734at2759"/>
<evidence type="ECO:0000256" key="6">
    <source>
        <dbReference type="ARBA" id="ARBA00023315"/>
    </source>
</evidence>
<evidence type="ECO:0000256" key="1">
    <source>
        <dbReference type="ARBA" id="ARBA00004141"/>
    </source>
</evidence>
<evidence type="ECO:0000313" key="9">
    <source>
        <dbReference type="Proteomes" id="UP001151582"/>
    </source>
</evidence>
<protein>
    <submittedName>
        <fullName evidence="8">Lysophospholipid acyltransferase</fullName>
    </submittedName>
</protein>
<comment type="caution">
    <text evidence="8">The sequence shown here is derived from an EMBL/GenBank/DDBJ whole genome shotgun (WGS) entry which is preliminary data.</text>
</comment>
<dbReference type="PANTHER" id="PTHR13906:SF4">
    <property type="entry name" value="LYSOPHOSPHOLIPID ACYLTRANSFERASE 6"/>
    <property type="match status" value="1"/>
</dbReference>
<comment type="subcellular location">
    <subcellularLocation>
        <location evidence="1">Membrane</location>
        <topology evidence="1">Multi-pass membrane protein</topology>
    </subcellularLocation>
</comment>
<keyword evidence="3 7" id="KW-0812">Transmembrane</keyword>
<feature type="transmembrane region" description="Helical" evidence="7">
    <location>
        <begin position="21"/>
        <end position="44"/>
    </location>
</feature>
<evidence type="ECO:0000256" key="4">
    <source>
        <dbReference type="ARBA" id="ARBA00022989"/>
    </source>
</evidence>
<feature type="transmembrane region" description="Helical" evidence="7">
    <location>
        <begin position="238"/>
        <end position="255"/>
    </location>
</feature>
<feature type="transmembrane region" description="Helical" evidence="7">
    <location>
        <begin position="86"/>
        <end position="104"/>
    </location>
</feature>
<name>A0A9W8AZS2_9FUNG</name>
<keyword evidence="6 8" id="KW-0012">Acyltransferase</keyword>
<proteinExistence type="predicted"/>
<keyword evidence="4 7" id="KW-1133">Transmembrane helix</keyword>
<dbReference type="InterPro" id="IPR049941">
    <property type="entry name" value="LPLAT_7/PORCN-like"/>
</dbReference>
<dbReference type="GO" id="GO:0046474">
    <property type="term" value="P:glycerophospholipid biosynthetic process"/>
    <property type="evidence" value="ECO:0007669"/>
    <property type="project" value="TreeGrafter"/>
</dbReference>